<organism evidence="3 5">
    <name type="scientific">Microcella daejeonensis</name>
    <dbReference type="NCBI Taxonomy" id="2994971"/>
    <lineage>
        <taxon>Bacteria</taxon>
        <taxon>Bacillati</taxon>
        <taxon>Actinomycetota</taxon>
        <taxon>Actinomycetes</taxon>
        <taxon>Micrococcales</taxon>
        <taxon>Microbacteriaceae</taxon>
        <taxon>Microcella</taxon>
    </lineage>
</organism>
<evidence type="ECO:0000256" key="1">
    <source>
        <dbReference type="SAM" id="MobiDB-lite"/>
    </source>
</evidence>
<dbReference type="EMBL" id="CP113089">
    <property type="protein sequence ID" value="WAB81451.1"/>
    <property type="molecule type" value="Genomic_DNA"/>
</dbReference>
<sequence>MSEQNPPSTPGETAEGTGGQGQMHLALGIVFITLGGSSFLLYEGSLRFVGLPFLVIGVAYLAMAVNSGKAPGGDHATDSTPSPPSEGDRP</sequence>
<feature type="region of interest" description="Disordered" evidence="1">
    <location>
        <begin position="69"/>
        <end position="90"/>
    </location>
</feature>
<accession>A0A9E8MMJ1</accession>
<dbReference type="Proteomes" id="UP001164706">
    <property type="component" value="Chromosome"/>
</dbReference>
<feature type="transmembrane region" description="Helical" evidence="2">
    <location>
        <begin position="48"/>
        <end position="65"/>
    </location>
</feature>
<dbReference type="AlphaFoldDB" id="A0A9E8MMJ1"/>
<feature type="region of interest" description="Disordered" evidence="1">
    <location>
        <begin position="1"/>
        <end position="20"/>
    </location>
</feature>
<dbReference type="EMBL" id="CP113089">
    <property type="protein sequence ID" value="WAB81465.1"/>
    <property type="molecule type" value="Genomic_DNA"/>
</dbReference>
<keyword evidence="5" id="KW-1185">Reference proteome</keyword>
<evidence type="ECO:0000313" key="4">
    <source>
        <dbReference type="EMBL" id="WAB81465.1"/>
    </source>
</evidence>
<evidence type="ECO:0000256" key="2">
    <source>
        <dbReference type="SAM" id="Phobius"/>
    </source>
</evidence>
<proteinExistence type="predicted"/>
<feature type="transmembrane region" description="Helical" evidence="2">
    <location>
        <begin position="25"/>
        <end position="42"/>
    </location>
</feature>
<evidence type="ECO:0000313" key="5">
    <source>
        <dbReference type="Proteomes" id="UP001164706"/>
    </source>
</evidence>
<evidence type="ECO:0000313" key="3">
    <source>
        <dbReference type="EMBL" id="WAB81451.1"/>
    </source>
</evidence>
<dbReference type="RefSeq" id="WP_267781211.1">
    <property type="nucleotide sequence ID" value="NZ_CP113089.1"/>
</dbReference>
<keyword evidence="2" id="KW-0472">Membrane</keyword>
<dbReference type="KEGG" id="mdb:OVN18_00075"/>
<dbReference type="KEGG" id="mdb:OVN18_13110"/>
<reference evidence="3" key="1">
    <citation type="submission" date="2022-11" db="EMBL/GenBank/DDBJ databases">
        <title>Description of Microcella daejonensis nov. sp, isolated from riverside soil.</title>
        <authorList>
            <person name="Molina K.M."/>
            <person name="Kim S.B."/>
        </authorList>
    </citation>
    <scope>NUCLEOTIDE SEQUENCE</scope>
    <source>
        <strain evidence="3">MMS21-STM12</strain>
    </source>
</reference>
<name>A0A9E8MMJ1_9MICO</name>
<protein>
    <submittedName>
        <fullName evidence="3">Uncharacterized protein</fullName>
    </submittedName>
</protein>
<keyword evidence="2" id="KW-1133">Transmembrane helix</keyword>
<keyword evidence="2" id="KW-0812">Transmembrane</keyword>
<gene>
    <name evidence="4" type="ORF">OVN18_00075</name>
    <name evidence="3" type="ORF">OVN18_13110</name>
</gene>